<reference evidence="7 8" key="1">
    <citation type="journal article" date="2015" name="Fungal Genet. Biol.">
        <title>Evolution of novel wood decay mechanisms in Agaricales revealed by the genome sequences of Fistulina hepatica and Cylindrobasidium torrendii.</title>
        <authorList>
            <person name="Floudas D."/>
            <person name="Held B.W."/>
            <person name="Riley R."/>
            <person name="Nagy L.G."/>
            <person name="Koehler G."/>
            <person name="Ransdell A.S."/>
            <person name="Younus H."/>
            <person name="Chow J."/>
            <person name="Chiniquy J."/>
            <person name="Lipzen A."/>
            <person name="Tritt A."/>
            <person name="Sun H."/>
            <person name="Haridas S."/>
            <person name="LaButti K."/>
            <person name="Ohm R.A."/>
            <person name="Kues U."/>
            <person name="Blanchette R.A."/>
            <person name="Grigoriev I.V."/>
            <person name="Minto R.E."/>
            <person name="Hibbett D.S."/>
        </authorList>
    </citation>
    <scope>NUCLEOTIDE SEQUENCE [LARGE SCALE GENOMIC DNA]</scope>
    <source>
        <strain evidence="7 8">FP15055 ss-10</strain>
    </source>
</reference>
<dbReference type="Pfam" id="PF02765">
    <property type="entry name" value="POT1"/>
    <property type="match status" value="1"/>
</dbReference>
<dbReference type="STRING" id="1314674.A0A0D7BPG2"/>
<evidence type="ECO:0000256" key="5">
    <source>
        <dbReference type="SAM" id="MobiDB-lite"/>
    </source>
</evidence>
<dbReference type="AlphaFoldDB" id="A0A0D7BPG2"/>
<feature type="compositionally biased region" description="Low complexity" evidence="5">
    <location>
        <begin position="181"/>
        <end position="191"/>
    </location>
</feature>
<evidence type="ECO:0000313" key="8">
    <source>
        <dbReference type="Proteomes" id="UP000054007"/>
    </source>
</evidence>
<feature type="compositionally biased region" description="Polar residues" evidence="5">
    <location>
        <begin position="953"/>
        <end position="969"/>
    </location>
</feature>
<keyword evidence="2" id="KW-0158">Chromosome</keyword>
<sequence>MAPKRKSGSSNERPSKRKRISSEDVFDNVAHEIPISQLSNGSWKDAYIAGEIDIIRDIKGGGRMITIRSKEGKLIHRIEVEFGKAANEKLSNIMRPEGQTPASSKILLKANDTIQLALRGMVWNGQRKSIECGEEQQFCLKVIGGSAMGKVFSTFDKVNPGASNASGPSESSVGLQTNEASSIPSSSRSNSVPQPVTPAPTVRETIAKQDTVQPITPTKPHLIYTPQLVTPVSSRKPLKAALPLQASTSSRPSVVGKPSVIGQPPQGYMPLAEIKQDHRSYEFCLIAVVEEAKCRLTRTDWMCTVALTDPSLERITVCLFAERECWLPPLKRGDPVILLHIKPQERNTMWKGFKNKYQWAVFNSAKNNFSPTFLNDPPPELTEAESYRYNAQINPFYASPTEAELQYCRRLGQWWEASHAREDNEIIVQVQGGSGGFFHGGGSGEGTVGRGASSTKRFHRTISEAQPGIQPKGFMDTTVEVLHISDNMYGRMMFVTDYTTNAMLAELTYSWCIEELRGAIMAIEVDGDTPIEDLVTVGGFYKIENLRIKFATSGAIEGRQRETHKIRGIPIDQRSSYPHLDALLRRREAIHGVQNSHPPAALKIESRHDARGASLPLNGAPLPLSGGEGACSTISALLPDVFVNCVAEVVEFDGWEDQLRICDYTKNESLCEPYSQHDALNGMVLTIHLNHQATKQKASEFKPGDVFLFKVKMKIISGGRVRGYLNSASPFVRVIEGGGFTDSLLALRRRKAVLTGSPTEEACDKDIKVKEQPVLEKKPDPVSEVAAPTINVTTKSPTINLIERMCKNVPASIIAQVIGYDEDTHILFVADYTSSKHLLGVCEGNWLDGCLLPIQTRTDKEMDDAASLDRGDFCLIDKVKLNDAADGNLPYRVLGSLEPQTECSIQKVSFQGVYKSKIETRVSRRRQLEPQKGQDRDSKKNTPRVKRSRKSDCLTTRSEASPLKRTQQSQPWGAYKDMTLAELAETKESGCYKVIAHIENFGKDLRESVVQCRDIPAEKRMTCEECVDDPGHLAYIFECELADGDEEVQAFVNDQSLILADLKRVQLQCDKIAYIAFKERLRPILGDNWGSEPAPTLVFYIKTMVEGERVMHCIQAYHEEEISGTSD</sequence>
<dbReference type="GO" id="GO:0032210">
    <property type="term" value="P:regulation of telomere maintenance via telomerase"/>
    <property type="evidence" value="ECO:0007669"/>
    <property type="project" value="TreeGrafter"/>
</dbReference>
<dbReference type="InterPro" id="IPR012340">
    <property type="entry name" value="NA-bd_OB-fold"/>
</dbReference>
<keyword evidence="4" id="KW-0238">DNA-binding</keyword>
<comment type="subcellular location">
    <subcellularLocation>
        <location evidence="1">Chromosome</location>
        <location evidence="1">Telomere</location>
    </subcellularLocation>
</comment>
<feature type="region of interest" description="Disordered" evidence="5">
    <location>
        <begin position="1"/>
        <end position="23"/>
    </location>
</feature>
<dbReference type="GO" id="GO:0000783">
    <property type="term" value="C:nuclear telomere cap complex"/>
    <property type="evidence" value="ECO:0007669"/>
    <property type="project" value="TreeGrafter"/>
</dbReference>
<keyword evidence="3" id="KW-0779">Telomere</keyword>
<feature type="region of interest" description="Disordered" evidence="5">
    <location>
        <begin position="162"/>
        <end position="198"/>
    </location>
</feature>
<dbReference type="EMBL" id="KN880454">
    <property type="protein sequence ID" value="KIY71481.1"/>
    <property type="molecule type" value="Genomic_DNA"/>
</dbReference>
<dbReference type="PANTHER" id="PTHR14513:SF0">
    <property type="entry name" value="PROTECTION OF TELOMERES PROTEIN 1"/>
    <property type="match status" value="1"/>
</dbReference>
<gene>
    <name evidence="7" type="ORF">CYLTODRAFT_487246</name>
</gene>
<feature type="region of interest" description="Disordered" evidence="5">
    <location>
        <begin position="921"/>
        <end position="969"/>
    </location>
</feature>
<keyword evidence="8" id="KW-1185">Reference proteome</keyword>
<dbReference type="OrthoDB" id="2186770at2759"/>
<organism evidence="7 8">
    <name type="scientific">Cylindrobasidium torrendii FP15055 ss-10</name>
    <dbReference type="NCBI Taxonomy" id="1314674"/>
    <lineage>
        <taxon>Eukaryota</taxon>
        <taxon>Fungi</taxon>
        <taxon>Dikarya</taxon>
        <taxon>Basidiomycota</taxon>
        <taxon>Agaricomycotina</taxon>
        <taxon>Agaricomycetes</taxon>
        <taxon>Agaricomycetidae</taxon>
        <taxon>Agaricales</taxon>
        <taxon>Marasmiineae</taxon>
        <taxon>Physalacriaceae</taxon>
        <taxon>Cylindrobasidium</taxon>
    </lineage>
</organism>
<feature type="domain" description="Telomeric single stranded DNA binding POT1/Cdc13" evidence="6">
    <location>
        <begin position="278"/>
        <end position="386"/>
    </location>
</feature>
<evidence type="ECO:0000256" key="4">
    <source>
        <dbReference type="ARBA" id="ARBA00023125"/>
    </source>
</evidence>
<dbReference type="GO" id="GO:0016233">
    <property type="term" value="P:telomere capping"/>
    <property type="evidence" value="ECO:0007669"/>
    <property type="project" value="TreeGrafter"/>
</dbReference>
<evidence type="ECO:0000259" key="6">
    <source>
        <dbReference type="Pfam" id="PF02765"/>
    </source>
</evidence>
<evidence type="ECO:0000313" key="7">
    <source>
        <dbReference type="EMBL" id="KIY71481.1"/>
    </source>
</evidence>
<feature type="compositionally biased region" description="Basic and acidic residues" evidence="5">
    <location>
        <begin position="921"/>
        <end position="940"/>
    </location>
</feature>
<feature type="compositionally biased region" description="Polar residues" evidence="5">
    <location>
        <begin position="162"/>
        <end position="180"/>
    </location>
</feature>
<evidence type="ECO:0000256" key="1">
    <source>
        <dbReference type="ARBA" id="ARBA00004574"/>
    </source>
</evidence>
<evidence type="ECO:0000256" key="2">
    <source>
        <dbReference type="ARBA" id="ARBA00022454"/>
    </source>
</evidence>
<dbReference type="InterPro" id="IPR011564">
    <property type="entry name" value="Telomer_end-bd_POT1/Cdc13"/>
</dbReference>
<dbReference type="GO" id="GO:0010521">
    <property type="term" value="F:telomerase inhibitor activity"/>
    <property type="evidence" value="ECO:0007669"/>
    <property type="project" value="TreeGrafter"/>
</dbReference>
<name>A0A0D7BPG2_9AGAR</name>
<protein>
    <recommendedName>
        <fullName evidence="6">Telomeric single stranded DNA binding POT1/Cdc13 domain-containing protein</fullName>
    </recommendedName>
</protein>
<dbReference type="SUPFAM" id="SSF50249">
    <property type="entry name" value="Nucleic acid-binding proteins"/>
    <property type="match status" value="1"/>
</dbReference>
<evidence type="ECO:0000256" key="3">
    <source>
        <dbReference type="ARBA" id="ARBA00022895"/>
    </source>
</evidence>
<dbReference type="PANTHER" id="PTHR14513">
    <property type="entry name" value="PROTECTION OF TELOMERES 1"/>
    <property type="match status" value="1"/>
</dbReference>
<accession>A0A0D7BPG2</accession>
<dbReference type="GO" id="GO:0098505">
    <property type="term" value="F:G-rich strand telomeric DNA binding"/>
    <property type="evidence" value="ECO:0007669"/>
    <property type="project" value="TreeGrafter"/>
</dbReference>
<dbReference type="Gene3D" id="2.40.50.140">
    <property type="entry name" value="Nucleic acid-binding proteins"/>
    <property type="match status" value="3"/>
</dbReference>
<dbReference type="InterPro" id="IPR028389">
    <property type="entry name" value="POT1"/>
</dbReference>
<dbReference type="Proteomes" id="UP000054007">
    <property type="component" value="Unassembled WGS sequence"/>
</dbReference>
<proteinExistence type="predicted"/>